<reference evidence="1 2" key="1">
    <citation type="submission" date="2015-02" db="EMBL/GenBank/DDBJ databases">
        <title>Whole genome shotgun sequencing of cultured foodborne pathogen.</title>
        <authorList>
            <person name="Timme R."/>
            <person name="Allard M.W."/>
            <person name="Strain E."/>
            <person name="Evans P.S."/>
            <person name="Brown E."/>
        </authorList>
    </citation>
    <scope>NUCLEOTIDE SEQUENCE [LARGE SCALE GENOMIC DNA]</scope>
    <source>
        <strain evidence="1 2">GCSL-TSO-24</strain>
    </source>
</reference>
<dbReference type="Gene3D" id="2.30.110.20">
    <property type="entry name" value="Hcp1-like"/>
    <property type="match status" value="1"/>
</dbReference>
<protein>
    <submittedName>
        <fullName evidence="1">Hcp</fullName>
    </submittedName>
</protein>
<evidence type="ECO:0000313" key="1">
    <source>
        <dbReference type="EMBL" id="KJF78503.1"/>
    </source>
</evidence>
<dbReference type="InterPro" id="IPR008514">
    <property type="entry name" value="T6SS_Hcp"/>
</dbReference>
<dbReference type="EMBL" id="JZSH01000041">
    <property type="protein sequence ID" value="KJF78503.1"/>
    <property type="molecule type" value="Genomic_DNA"/>
</dbReference>
<dbReference type="Pfam" id="PF05638">
    <property type="entry name" value="T6SS_HCP"/>
    <property type="match status" value="1"/>
</dbReference>
<dbReference type="SUPFAM" id="SSF141452">
    <property type="entry name" value="Hcp1-like"/>
    <property type="match status" value="1"/>
</dbReference>
<proteinExistence type="predicted"/>
<dbReference type="InterPro" id="IPR052947">
    <property type="entry name" value="T6SS_Hcp1_domain"/>
</dbReference>
<sequence length="157" mass="17159">MANNIYMTINGKNQGGISDGCSSYKSLGNKYQAAHTDEILVIAVSFDISRAQNITHGPVSITKYVDKSTPLLITAVTNNEVMDCEIDYYRTSDAGAQEKYMTILLRNASIINFSQTHANSLMQNDALPSETLTLRYESITCNHIMASTSGYSIASTV</sequence>
<organism evidence="1 2">
    <name type="scientific">Morganella morganii</name>
    <name type="common">Proteus morganii</name>
    <dbReference type="NCBI Taxonomy" id="582"/>
    <lineage>
        <taxon>Bacteria</taxon>
        <taxon>Pseudomonadati</taxon>
        <taxon>Pseudomonadota</taxon>
        <taxon>Gammaproteobacteria</taxon>
        <taxon>Enterobacterales</taxon>
        <taxon>Morganellaceae</taxon>
        <taxon>Morganella</taxon>
    </lineage>
</organism>
<accession>A0A0D8LCL9</accession>
<dbReference type="NCBIfam" id="TIGR03344">
    <property type="entry name" value="VI_effect_Hcp1"/>
    <property type="match status" value="1"/>
</dbReference>
<gene>
    <name evidence="1" type="ORF">UA45_05655</name>
</gene>
<dbReference type="PANTHER" id="PTHR34319:SF7">
    <property type="entry name" value="HNH ENDONUCLEASE DOMAIN-CONTAINING PROTEIN"/>
    <property type="match status" value="1"/>
</dbReference>
<evidence type="ECO:0000313" key="2">
    <source>
        <dbReference type="Proteomes" id="UP000032582"/>
    </source>
</evidence>
<name>A0A0D8LCL9_MORMO</name>
<dbReference type="PANTHER" id="PTHR34319">
    <property type="entry name" value="MAJOR EXPORTED PROTEIN"/>
    <property type="match status" value="1"/>
</dbReference>
<dbReference type="AlphaFoldDB" id="A0A0D8LCL9"/>
<dbReference type="InterPro" id="IPR036624">
    <property type="entry name" value="Hcp1-lik_sf"/>
</dbReference>
<comment type="caution">
    <text evidence="1">The sequence shown here is derived from an EMBL/GenBank/DDBJ whole genome shotgun (WGS) entry which is preliminary data.</text>
</comment>
<dbReference type="PATRIC" id="fig|582.24.peg.1720"/>
<dbReference type="Proteomes" id="UP000032582">
    <property type="component" value="Unassembled WGS sequence"/>
</dbReference>